<organism evidence="1">
    <name type="scientific">marine sediment metagenome</name>
    <dbReference type="NCBI Taxonomy" id="412755"/>
    <lineage>
        <taxon>unclassified sequences</taxon>
        <taxon>metagenomes</taxon>
        <taxon>ecological metagenomes</taxon>
    </lineage>
</organism>
<proteinExistence type="predicted"/>
<comment type="caution">
    <text evidence="1">The sequence shown here is derived from an EMBL/GenBank/DDBJ whole genome shotgun (WGS) entry which is preliminary data.</text>
</comment>
<reference evidence="1" key="1">
    <citation type="journal article" date="2015" name="Nature">
        <title>Complex archaea that bridge the gap between prokaryotes and eukaryotes.</title>
        <authorList>
            <person name="Spang A."/>
            <person name="Saw J.H."/>
            <person name="Jorgensen S.L."/>
            <person name="Zaremba-Niedzwiedzka K."/>
            <person name="Martijn J."/>
            <person name="Lind A.E."/>
            <person name="van Eijk R."/>
            <person name="Schleper C."/>
            <person name="Guy L."/>
            <person name="Ettema T.J."/>
        </authorList>
    </citation>
    <scope>NUCLEOTIDE SEQUENCE</scope>
</reference>
<evidence type="ECO:0000313" key="1">
    <source>
        <dbReference type="EMBL" id="KKM26112.1"/>
    </source>
</evidence>
<name>A0A0F9IF66_9ZZZZ</name>
<accession>A0A0F9IF66</accession>
<dbReference type="EMBL" id="LAZR01012575">
    <property type="protein sequence ID" value="KKM26112.1"/>
    <property type="molecule type" value="Genomic_DNA"/>
</dbReference>
<protein>
    <submittedName>
        <fullName evidence="1">Uncharacterized protein</fullName>
    </submittedName>
</protein>
<dbReference type="AlphaFoldDB" id="A0A0F9IF66"/>
<sequence>MSSSLELDQLITRERLRRERRNLRDRLARSFLKEHPEVVNNPEMEIVDEVPEGTTTAAIRGIARHYCKMRKVREYIREMESDA</sequence>
<gene>
    <name evidence="1" type="ORF">LCGC14_1588020</name>
</gene>